<dbReference type="SUPFAM" id="SSF53474">
    <property type="entry name" value="alpha/beta-Hydrolases"/>
    <property type="match status" value="1"/>
</dbReference>
<dbReference type="PRINTS" id="PR00111">
    <property type="entry name" value="ABHYDROLASE"/>
</dbReference>
<proteinExistence type="predicted"/>
<protein>
    <submittedName>
        <fullName evidence="4">Alpha/beta hydrolase</fullName>
    </submittedName>
</protein>
<name>A0ABQ3I9X0_9BACT</name>
<evidence type="ECO:0000313" key="4">
    <source>
        <dbReference type="EMBL" id="GHE67705.1"/>
    </source>
</evidence>
<feature type="domain" description="AB hydrolase-1" evidence="3">
    <location>
        <begin position="52"/>
        <end position="289"/>
    </location>
</feature>
<comment type="caution">
    <text evidence="4">The sequence shown here is derived from an EMBL/GenBank/DDBJ whole genome shotgun (WGS) entry which is preliminary data.</text>
</comment>
<gene>
    <name evidence="4" type="primary">oleB</name>
    <name evidence="4" type="ORF">GCM10011340_24090</name>
</gene>
<dbReference type="EMBL" id="BNAG01000003">
    <property type="protein sequence ID" value="GHE67705.1"/>
    <property type="molecule type" value="Genomic_DNA"/>
</dbReference>
<sequence>MKHILLTLALIVMYKSSNAQNWLNTTEYPFHSNYLTTEHGKLHFIDEGKGEVILFVHGTPTWSFLYRNYIKALSGTYRCIALDHIGFGLSDKPKNFAGTPQEHAKNLNLLIEHLNLKNITLVVHDFGGPIGLAYAIANPENVKRIVMFNTWLWETENDKDAQKINKILHSWLGNYLYLNTNFSPSVLLKKAFYNKKHLSKNIHKQYKKPFPNKGSRYGLLNIGKSLIGSSDWYGQLWKQADAIKDKPVLILWGEKDDFIKKDNLEKWKSFFSKDSTYAFEAGHFVQEEKTEETIETINNWLKNSSIR</sequence>
<dbReference type="Gene3D" id="3.40.50.1820">
    <property type="entry name" value="alpha/beta hydrolase"/>
    <property type="match status" value="1"/>
</dbReference>
<reference evidence="5" key="1">
    <citation type="journal article" date="2019" name="Int. J. Syst. Evol. Microbiol.">
        <title>The Global Catalogue of Microorganisms (GCM) 10K type strain sequencing project: providing services to taxonomists for standard genome sequencing and annotation.</title>
        <authorList>
            <consortium name="The Broad Institute Genomics Platform"/>
            <consortium name="The Broad Institute Genome Sequencing Center for Infectious Disease"/>
            <person name="Wu L."/>
            <person name="Ma J."/>
        </authorList>
    </citation>
    <scope>NUCLEOTIDE SEQUENCE [LARGE SCALE GENOMIC DNA]</scope>
    <source>
        <strain evidence="5">CGMCC 1.15111</strain>
    </source>
</reference>
<dbReference type="GO" id="GO:0016787">
    <property type="term" value="F:hydrolase activity"/>
    <property type="evidence" value="ECO:0007669"/>
    <property type="project" value="UniProtKB-KW"/>
</dbReference>
<feature type="chain" id="PRO_5045197506" evidence="2">
    <location>
        <begin position="20"/>
        <end position="307"/>
    </location>
</feature>
<keyword evidence="2" id="KW-0732">Signal</keyword>
<keyword evidence="5" id="KW-1185">Reference proteome</keyword>
<dbReference type="InterPro" id="IPR000073">
    <property type="entry name" value="AB_hydrolase_1"/>
</dbReference>
<dbReference type="Proteomes" id="UP000658258">
    <property type="component" value="Unassembled WGS sequence"/>
</dbReference>
<dbReference type="RefSeq" id="WP_189630506.1">
    <property type="nucleotide sequence ID" value="NZ_BNAG01000003.1"/>
</dbReference>
<dbReference type="PANTHER" id="PTHR42977">
    <property type="entry name" value="HYDROLASE-RELATED"/>
    <property type="match status" value="1"/>
</dbReference>
<evidence type="ECO:0000259" key="3">
    <source>
        <dbReference type="Pfam" id="PF00561"/>
    </source>
</evidence>
<dbReference type="Pfam" id="PF00561">
    <property type="entry name" value="Abhydrolase_1"/>
    <property type="match status" value="1"/>
</dbReference>
<accession>A0ABQ3I9X0</accession>
<dbReference type="InterPro" id="IPR029058">
    <property type="entry name" value="AB_hydrolase_fold"/>
</dbReference>
<feature type="signal peptide" evidence="2">
    <location>
        <begin position="1"/>
        <end position="19"/>
    </location>
</feature>
<dbReference type="InterPro" id="IPR051340">
    <property type="entry name" value="Haloalkane_dehalogenase"/>
</dbReference>
<evidence type="ECO:0000256" key="1">
    <source>
        <dbReference type="ARBA" id="ARBA00022801"/>
    </source>
</evidence>
<dbReference type="PANTHER" id="PTHR42977:SF3">
    <property type="entry name" value="AB HYDROLASE-1 DOMAIN-CONTAINING PROTEIN"/>
    <property type="match status" value="1"/>
</dbReference>
<evidence type="ECO:0000256" key="2">
    <source>
        <dbReference type="SAM" id="SignalP"/>
    </source>
</evidence>
<keyword evidence="1 4" id="KW-0378">Hydrolase</keyword>
<organism evidence="4 5">
    <name type="scientific">Roseivirga thermotolerans</name>
    <dbReference type="NCBI Taxonomy" id="1758176"/>
    <lineage>
        <taxon>Bacteria</taxon>
        <taxon>Pseudomonadati</taxon>
        <taxon>Bacteroidota</taxon>
        <taxon>Cytophagia</taxon>
        <taxon>Cytophagales</taxon>
        <taxon>Roseivirgaceae</taxon>
        <taxon>Roseivirga</taxon>
    </lineage>
</organism>
<evidence type="ECO:0000313" key="5">
    <source>
        <dbReference type="Proteomes" id="UP000658258"/>
    </source>
</evidence>